<protein>
    <submittedName>
        <fullName evidence="1">Uncharacterized protein</fullName>
    </submittedName>
</protein>
<evidence type="ECO:0000313" key="1">
    <source>
        <dbReference type="EMBL" id="RXK85589.1"/>
    </source>
</evidence>
<dbReference type="Proteomes" id="UP000290545">
    <property type="component" value="Unassembled WGS sequence"/>
</dbReference>
<name>A0A4Q1DAS7_9BACT</name>
<accession>A0A4Q1DAS7</accession>
<comment type="caution">
    <text evidence="1">The sequence shown here is derived from an EMBL/GenBank/DDBJ whole genome shotgun (WGS) entry which is preliminary data.</text>
</comment>
<dbReference type="EMBL" id="SDHZ01000001">
    <property type="protein sequence ID" value="RXK85589.1"/>
    <property type="molecule type" value="Genomic_DNA"/>
</dbReference>
<dbReference type="RefSeq" id="WP_129001342.1">
    <property type="nucleotide sequence ID" value="NZ_SDHZ01000001.1"/>
</dbReference>
<sequence length="143" mass="16326">MFTKLYHIEKLSGRKGSIYSFYKADEHAKRVSAFTNFIEQNGSYQDQVINILKMLRSMSSKTGFSDTFFRLNEGRPGDNICAFNDDPDAYLRVYCIKITEKIFIIGNGGPKTTRTWNEDEKLSKAVHELMSVSAVLQHKLNTG</sequence>
<organism evidence="1 2">
    <name type="scientific">Filimonas effusa</name>
    <dbReference type="NCBI Taxonomy" id="2508721"/>
    <lineage>
        <taxon>Bacteria</taxon>
        <taxon>Pseudomonadati</taxon>
        <taxon>Bacteroidota</taxon>
        <taxon>Chitinophagia</taxon>
        <taxon>Chitinophagales</taxon>
        <taxon>Chitinophagaceae</taxon>
        <taxon>Filimonas</taxon>
    </lineage>
</organism>
<evidence type="ECO:0000313" key="2">
    <source>
        <dbReference type="Proteomes" id="UP000290545"/>
    </source>
</evidence>
<proteinExistence type="predicted"/>
<dbReference type="OrthoDB" id="662471at2"/>
<gene>
    <name evidence="1" type="ORF">ESB13_01890</name>
</gene>
<reference evidence="1 2" key="1">
    <citation type="submission" date="2019-01" db="EMBL/GenBank/DDBJ databases">
        <title>Filimonas sp. strain TTM-71.</title>
        <authorList>
            <person name="Chen W.-M."/>
        </authorList>
    </citation>
    <scope>NUCLEOTIDE SEQUENCE [LARGE SCALE GENOMIC DNA]</scope>
    <source>
        <strain evidence="1 2">TTM-71</strain>
    </source>
</reference>
<keyword evidence="2" id="KW-1185">Reference proteome</keyword>
<dbReference type="AlphaFoldDB" id="A0A4Q1DAS7"/>